<dbReference type="PROSITE" id="PS01124">
    <property type="entry name" value="HTH_ARAC_FAMILY_2"/>
    <property type="match status" value="1"/>
</dbReference>
<dbReference type="Gene3D" id="1.10.287.130">
    <property type="match status" value="1"/>
</dbReference>
<dbReference type="SUPFAM" id="SSF47384">
    <property type="entry name" value="Homodimeric domain of signal transducing histidine kinase"/>
    <property type="match status" value="1"/>
</dbReference>
<dbReference type="SUPFAM" id="SSF46689">
    <property type="entry name" value="Homeodomain-like"/>
    <property type="match status" value="1"/>
</dbReference>
<dbReference type="SMART" id="SM00388">
    <property type="entry name" value="HisKA"/>
    <property type="match status" value="1"/>
</dbReference>
<reference evidence="15 16" key="1">
    <citation type="submission" date="2017-12" db="EMBL/GenBank/DDBJ databases">
        <title>Confluentibacter flavum sp. nov., isolated from the saline lake.</title>
        <authorList>
            <person name="Yu L."/>
        </authorList>
    </citation>
    <scope>NUCLEOTIDE SEQUENCE [LARGE SCALE GENOMIC DNA]</scope>
    <source>
        <strain evidence="15 16">3B</strain>
    </source>
</reference>
<dbReference type="EMBL" id="PJEO01000050">
    <property type="protein sequence ID" value="PKQ44364.1"/>
    <property type="molecule type" value="Genomic_DNA"/>
</dbReference>
<keyword evidence="4" id="KW-0808">Transferase</keyword>
<dbReference type="InterPro" id="IPR004358">
    <property type="entry name" value="Sig_transdc_His_kin-like_C"/>
</dbReference>
<dbReference type="InterPro" id="IPR025997">
    <property type="entry name" value="SBP_2_dom"/>
</dbReference>
<dbReference type="Pfam" id="PF02518">
    <property type="entry name" value="HATPase_c"/>
    <property type="match status" value="1"/>
</dbReference>
<proteinExistence type="predicted"/>
<dbReference type="InterPro" id="IPR018060">
    <property type="entry name" value="HTH_AraC"/>
</dbReference>
<dbReference type="Proteomes" id="UP000233435">
    <property type="component" value="Unassembled WGS sequence"/>
</dbReference>
<evidence type="ECO:0000256" key="6">
    <source>
        <dbReference type="ARBA" id="ARBA00022777"/>
    </source>
</evidence>
<protein>
    <recommendedName>
        <fullName evidence="2">histidine kinase</fullName>
        <ecNumber evidence="2">2.7.13.3</ecNumber>
    </recommendedName>
</protein>
<dbReference type="Pfam" id="PF00512">
    <property type="entry name" value="HisKA"/>
    <property type="match status" value="1"/>
</dbReference>
<dbReference type="Pfam" id="PF12833">
    <property type="entry name" value="HTH_18"/>
    <property type="match status" value="1"/>
</dbReference>
<dbReference type="SUPFAM" id="SSF55874">
    <property type="entry name" value="ATPase domain of HSP90 chaperone/DNA topoisomerase II/histidine kinase"/>
    <property type="match status" value="1"/>
</dbReference>
<dbReference type="OrthoDB" id="358279at2"/>
<evidence type="ECO:0000259" key="12">
    <source>
        <dbReference type="PROSITE" id="PS01124"/>
    </source>
</evidence>
<dbReference type="SMART" id="SM00448">
    <property type="entry name" value="REC"/>
    <property type="match status" value="1"/>
</dbReference>
<dbReference type="SMART" id="SM00387">
    <property type="entry name" value="HATPase_c"/>
    <property type="match status" value="1"/>
</dbReference>
<evidence type="ECO:0000256" key="8">
    <source>
        <dbReference type="ARBA" id="ARBA00023012"/>
    </source>
</evidence>
<dbReference type="PRINTS" id="PR00344">
    <property type="entry name" value="BCTRLSENSOR"/>
</dbReference>
<keyword evidence="9" id="KW-0805">Transcription regulation</keyword>
<dbReference type="GO" id="GO:0003700">
    <property type="term" value="F:DNA-binding transcription factor activity"/>
    <property type="evidence" value="ECO:0007669"/>
    <property type="project" value="InterPro"/>
</dbReference>
<keyword evidence="16" id="KW-1185">Reference proteome</keyword>
<keyword evidence="3 11" id="KW-0597">Phosphoprotein</keyword>
<dbReference type="PROSITE" id="PS50109">
    <property type="entry name" value="HIS_KIN"/>
    <property type="match status" value="1"/>
</dbReference>
<keyword evidence="5" id="KW-0547">Nucleotide-binding</keyword>
<dbReference type="PANTHER" id="PTHR43547:SF2">
    <property type="entry name" value="HYBRID SIGNAL TRANSDUCTION HISTIDINE KINASE C"/>
    <property type="match status" value="1"/>
</dbReference>
<dbReference type="EC" id="2.7.13.3" evidence="2"/>
<dbReference type="GO" id="GO:0043565">
    <property type="term" value="F:sequence-specific DNA binding"/>
    <property type="evidence" value="ECO:0007669"/>
    <property type="project" value="InterPro"/>
</dbReference>
<name>A0A2N3HHH5_9FLAO</name>
<dbReference type="InterPro" id="IPR001789">
    <property type="entry name" value="Sig_transdc_resp-reg_receiver"/>
</dbReference>
<keyword evidence="6" id="KW-0418">Kinase</keyword>
<dbReference type="Gene3D" id="1.10.10.60">
    <property type="entry name" value="Homeodomain-like"/>
    <property type="match status" value="2"/>
</dbReference>
<evidence type="ECO:0000256" key="7">
    <source>
        <dbReference type="ARBA" id="ARBA00022840"/>
    </source>
</evidence>
<dbReference type="Gene3D" id="3.40.50.2300">
    <property type="match status" value="3"/>
</dbReference>
<feature type="domain" description="Histidine kinase" evidence="13">
    <location>
        <begin position="410"/>
        <end position="625"/>
    </location>
</feature>
<organism evidence="15 16">
    <name type="scientific">Confluentibacter flavum</name>
    <dbReference type="NCBI Taxonomy" id="1909700"/>
    <lineage>
        <taxon>Bacteria</taxon>
        <taxon>Pseudomonadati</taxon>
        <taxon>Bacteroidota</taxon>
        <taxon>Flavobacteriia</taxon>
        <taxon>Flavobacteriales</taxon>
        <taxon>Flavobacteriaceae</taxon>
        <taxon>Confluentibacter</taxon>
    </lineage>
</organism>
<feature type="domain" description="HTH araC/xylS-type" evidence="12">
    <location>
        <begin position="814"/>
        <end position="913"/>
    </location>
</feature>
<evidence type="ECO:0000259" key="14">
    <source>
        <dbReference type="PROSITE" id="PS50110"/>
    </source>
</evidence>
<dbReference type="CDD" id="cd00082">
    <property type="entry name" value="HisKA"/>
    <property type="match status" value="1"/>
</dbReference>
<evidence type="ECO:0000259" key="13">
    <source>
        <dbReference type="PROSITE" id="PS50109"/>
    </source>
</evidence>
<feature type="modified residue" description="4-aspartylphosphate" evidence="11">
    <location>
        <position position="716"/>
    </location>
</feature>
<evidence type="ECO:0000256" key="2">
    <source>
        <dbReference type="ARBA" id="ARBA00012438"/>
    </source>
</evidence>
<dbReference type="InterPro" id="IPR036890">
    <property type="entry name" value="HATPase_C_sf"/>
</dbReference>
<dbReference type="InterPro" id="IPR036097">
    <property type="entry name" value="HisK_dim/P_sf"/>
</dbReference>
<dbReference type="PROSITE" id="PS50110">
    <property type="entry name" value="RESPONSE_REGULATORY"/>
    <property type="match status" value="1"/>
</dbReference>
<dbReference type="Pfam" id="PF13407">
    <property type="entry name" value="Peripla_BP_4"/>
    <property type="match status" value="1"/>
</dbReference>
<dbReference type="InterPro" id="IPR003594">
    <property type="entry name" value="HATPase_dom"/>
</dbReference>
<evidence type="ECO:0000256" key="9">
    <source>
        <dbReference type="ARBA" id="ARBA00023015"/>
    </source>
</evidence>
<dbReference type="InterPro" id="IPR003661">
    <property type="entry name" value="HisK_dim/P_dom"/>
</dbReference>
<dbReference type="PANTHER" id="PTHR43547">
    <property type="entry name" value="TWO-COMPONENT HISTIDINE KINASE"/>
    <property type="match status" value="1"/>
</dbReference>
<dbReference type="SUPFAM" id="SSF53822">
    <property type="entry name" value="Periplasmic binding protein-like I"/>
    <property type="match status" value="1"/>
</dbReference>
<keyword evidence="10" id="KW-0804">Transcription</keyword>
<dbReference type="InterPro" id="IPR028082">
    <property type="entry name" value="Peripla_BP_I"/>
</dbReference>
<dbReference type="Gene3D" id="3.30.565.10">
    <property type="entry name" value="Histidine kinase-like ATPase, C-terminal domain"/>
    <property type="match status" value="1"/>
</dbReference>
<evidence type="ECO:0000256" key="10">
    <source>
        <dbReference type="ARBA" id="ARBA00023163"/>
    </source>
</evidence>
<evidence type="ECO:0000256" key="3">
    <source>
        <dbReference type="ARBA" id="ARBA00022553"/>
    </source>
</evidence>
<dbReference type="InterPro" id="IPR009057">
    <property type="entry name" value="Homeodomain-like_sf"/>
</dbReference>
<sequence>MKTRPFHIFFRFFSISILLFSFSCNKTETKDYTIGFAQTGVNDEWRRAMNQSMKIQTSLYSNVELIILDGEDNIENQIQDIEELIAKNVDVLIVSPVKSQPITPIVEKAFNKGIPVLIVDRKTEGQNYTAYLGGDNYQVGVDAANYLASLSNERKKVVEIRGLSGSSPALERSIGFKTTIEKNDNLEIVKSIEGNWESYSIKDSLSKVLNEIKDIDYVFAHNDRMVLGAWEVAKEKNLHNKIGFVGVDGLPGENGGIKLVQDNVLLATILYPTGGDEAIRLAMKILNGESVPKNNLLETTVIDFRNADIMWNQFNKINQQQQDILKQQSTIDKQEETYSSQTNILKLLLGLLITSILLGAYSIYSGYNIKKQKRALELQNKKITIQRNQIKKIAEKVKISNEAKVNFFTGLSHEFKTPITLILSSVESLSDNKLIRDNKLVQEVGLIYNNSKRLLRLINQLLDFRKIEDRKFVLKASETNLFDFTNTVFKDFEREAQKRNISFSINCNNKSLKVYLDRNLMDKVYFNLLSNAFKFTPNNGSISIDIKDDFESNYVTIHFKDSGIGIPNQELNNVFKAFYQGTNNNKSSSGIGLHLSKEFIDLHKGTIEVFSKHGAEFVLTLYKGNAHLNSDEIIYLPDVVDSAVLSFNVDYEEDIFNQDAVLNDDERYSILIIEDNPDLVKYLKGKLTQEYSVHVSDGSNGVEMALGLIPDIIICDVNLPDKTGFEICDILKKDLRTSHIPTVILTALNDKESYIKGLESGADLYLTKPFSFAILSQSIKTLIYNREKLRYYFVNNVHNIDTSHFGPLEQEFISKVNKIINDNLDNSKFSVENLASKLNISRIQLYRKMKAIMDVNVSDYIQNIRLEKAKILLQDSQLTISEIAYATGFSSPNYFSTSFKGKFNKSPKAFREE</sequence>
<dbReference type="SUPFAM" id="SSF52172">
    <property type="entry name" value="CheY-like"/>
    <property type="match status" value="1"/>
</dbReference>
<keyword evidence="7" id="KW-0067">ATP-binding</keyword>
<dbReference type="PROSITE" id="PS51257">
    <property type="entry name" value="PROKAR_LIPOPROTEIN"/>
    <property type="match status" value="1"/>
</dbReference>
<dbReference type="Pfam" id="PF00072">
    <property type="entry name" value="Response_reg"/>
    <property type="match status" value="1"/>
</dbReference>
<dbReference type="SMART" id="SM00342">
    <property type="entry name" value="HTH_ARAC"/>
    <property type="match status" value="1"/>
</dbReference>
<accession>A0A2N3HHH5</accession>
<dbReference type="CDD" id="cd06308">
    <property type="entry name" value="PBP1_sensor_kinase-like"/>
    <property type="match status" value="1"/>
</dbReference>
<evidence type="ECO:0000256" key="4">
    <source>
        <dbReference type="ARBA" id="ARBA00022679"/>
    </source>
</evidence>
<dbReference type="InterPro" id="IPR011006">
    <property type="entry name" value="CheY-like_superfamily"/>
</dbReference>
<evidence type="ECO:0000256" key="1">
    <source>
        <dbReference type="ARBA" id="ARBA00000085"/>
    </source>
</evidence>
<gene>
    <name evidence="15" type="ORF">CSW08_13200</name>
</gene>
<comment type="caution">
    <text evidence="15">The sequence shown here is derived from an EMBL/GenBank/DDBJ whole genome shotgun (WGS) entry which is preliminary data.</text>
</comment>
<dbReference type="FunFam" id="3.30.565.10:FF:000037">
    <property type="entry name" value="Hybrid sensor histidine kinase/response regulator"/>
    <property type="match status" value="1"/>
</dbReference>
<evidence type="ECO:0000256" key="5">
    <source>
        <dbReference type="ARBA" id="ARBA00022741"/>
    </source>
</evidence>
<evidence type="ECO:0000313" key="16">
    <source>
        <dbReference type="Proteomes" id="UP000233435"/>
    </source>
</evidence>
<dbReference type="GO" id="GO:0000155">
    <property type="term" value="F:phosphorelay sensor kinase activity"/>
    <property type="evidence" value="ECO:0007669"/>
    <property type="project" value="InterPro"/>
</dbReference>
<feature type="domain" description="Response regulatory" evidence="14">
    <location>
        <begin position="669"/>
        <end position="783"/>
    </location>
</feature>
<dbReference type="InterPro" id="IPR005467">
    <property type="entry name" value="His_kinase_dom"/>
</dbReference>
<keyword evidence="8" id="KW-0902">Two-component regulatory system</keyword>
<evidence type="ECO:0000256" key="11">
    <source>
        <dbReference type="PROSITE-ProRule" id="PRU00169"/>
    </source>
</evidence>
<evidence type="ECO:0000313" key="15">
    <source>
        <dbReference type="EMBL" id="PKQ44364.1"/>
    </source>
</evidence>
<dbReference type="AlphaFoldDB" id="A0A2N3HHH5"/>
<dbReference type="GO" id="GO:0005524">
    <property type="term" value="F:ATP binding"/>
    <property type="evidence" value="ECO:0007669"/>
    <property type="project" value="UniProtKB-KW"/>
</dbReference>
<comment type="catalytic activity">
    <reaction evidence="1">
        <text>ATP + protein L-histidine = ADP + protein N-phospho-L-histidine.</text>
        <dbReference type="EC" id="2.7.13.3"/>
    </reaction>
</comment>